<feature type="domain" description="Attractin/MKLN-like beta-propeller" evidence="5">
    <location>
        <begin position="150"/>
        <end position="284"/>
    </location>
</feature>
<feature type="region of interest" description="Disordered" evidence="4">
    <location>
        <begin position="629"/>
        <end position="784"/>
    </location>
</feature>
<feature type="region of interest" description="Disordered" evidence="4">
    <location>
        <begin position="872"/>
        <end position="1010"/>
    </location>
</feature>
<reference key="2">
    <citation type="submission" date="2011-08" db="EMBL/GenBank/DDBJ databases">
        <title>Genome sequence of Naumovozyma castellii.</title>
        <authorList>
            <person name="Gordon J.L."/>
            <person name="Armisen D."/>
            <person name="Proux-Wera E."/>
            <person name="OhEigeartaigh S.S."/>
            <person name="Byrne K.P."/>
            <person name="Wolfe K.H."/>
        </authorList>
    </citation>
    <scope>NUCLEOTIDE SEQUENCE</scope>
    <source>
        <strain>Type strain:CBS 4309</strain>
    </source>
</reference>
<feature type="compositionally biased region" description="Low complexity" evidence="4">
    <location>
        <begin position="899"/>
        <end position="913"/>
    </location>
</feature>
<reference evidence="6 7" key="1">
    <citation type="journal article" date="2011" name="Proc. Natl. Acad. Sci. U.S.A.">
        <title>Evolutionary erosion of yeast sex chromosomes by mating-type switching accidents.</title>
        <authorList>
            <person name="Gordon J.L."/>
            <person name="Armisen D."/>
            <person name="Proux-Wera E."/>
            <person name="Oheigeartaigh S.S."/>
            <person name="Byrne K.P."/>
            <person name="Wolfe K.H."/>
        </authorList>
    </citation>
    <scope>NUCLEOTIDE SEQUENCE [LARGE SCALE GENOMIC DNA]</scope>
    <source>
        <strain evidence="7">ATCC 76901 / BCRC 22586 / CBS 4309 / NBRC 1992 / NRRL Y-12630</strain>
    </source>
</reference>
<dbReference type="InParanoid" id="G0V9L2"/>
<dbReference type="GO" id="GO:0045454">
    <property type="term" value="P:cell redox homeostasis"/>
    <property type="evidence" value="ECO:0007669"/>
    <property type="project" value="TreeGrafter"/>
</dbReference>
<keyword evidence="7" id="KW-1185">Reference proteome</keyword>
<evidence type="ECO:0000313" key="6">
    <source>
        <dbReference type="EMBL" id="CCC68628.1"/>
    </source>
</evidence>
<feature type="compositionally biased region" description="Polar residues" evidence="4">
    <location>
        <begin position="1304"/>
        <end position="1313"/>
    </location>
</feature>
<feature type="coiled-coil region" evidence="3">
    <location>
        <begin position="1461"/>
        <end position="1488"/>
    </location>
</feature>
<feature type="compositionally biased region" description="Low complexity" evidence="4">
    <location>
        <begin position="730"/>
        <end position="744"/>
    </location>
</feature>
<feature type="compositionally biased region" description="Low complexity" evidence="4">
    <location>
        <begin position="1276"/>
        <end position="1287"/>
    </location>
</feature>
<dbReference type="OMA" id="WQSHHKV"/>
<dbReference type="Gene3D" id="2.120.10.80">
    <property type="entry name" value="Kelch-type beta propeller"/>
    <property type="match status" value="1"/>
</dbReference>
<dbReference type="STRING" id="1064592.G0V9L2"/>
<evidence type="ECO:0000313" key="7">
    <source>
        <dbReference type="Proteomes" id="UP000001640"/>
    </source>
</evidence>
<feature type="compositionally biased region" description="Low complexity" evidence="4">
    <location>
        <begin position="146"/>
        <end position="159"/>
    </location>
</feature>
<feature type="compositionally biased region" description="Polar residues" evidence="4">
    <location>
        <begin position="717"/>
        <end position="729"/>
    </location>
</feature>
<dbReference type="GO" id="GO:0005829">
    <property type="term" value="C:cytosol"/>
    <property type="evidence" value="ECO:0007669"/>
    <property type="project" value="TreeGrafter"/>
</dbReference>
<dbReference type="GO" id="GO:0005739">
    <property type="term" value="C:mitochondrion"/>
    <property type="evidence" value="ECO:0007669"/>
    <property type="project" value="TreeGrafter"/>
</dbReference>
<dbReference type="HOGENOM" id="CLU_252311_0_0_1"/>
<feature type="region of interest" description="Disordered" evidence="4">
    <location>
        <begin position="1495"/>
        <end position="1550"/>
    </location>
</feature>
<dbReference type="SUPFAM" id="SSF117281">
    <property type="entry name" value="Kelch motif"/>
    <property type="match status" value="1"/>
</dbReference>
<dbReference type="KEGG" id="ncs:NCAS_0B05440"/>
<dbReference type="InterPro" id="IPR056737">
    <property type="entry name" value="Beta-prop_ATRN-MKLN-like"/>
</dbReference>
<evidence type="ECO:0000256" key="3">
    <source>
        <dbReference type="SAM" id="Coils"/>
    </source>
</evidence>
<feature type="compositionally biased region" description="Polar residues" evidence="4">
    <location>
        <begin position="649"/>
        <end position="670"/>
    </location>
</feature>
<feature type="compositionally biased region" description="Acidic residues" evidence="4">
    <location>
        <begin position="119"/>
        <end position="145"/>
    </location>
</feature>
<dbReference type="RefSeq" id="XP_003675000.1">
    <property type="nucleotide sequence ID" value="XM_003674952.1"/>
</dbReference>
<dbReference type="PANTHER" id="PTHR43503">
    <property type="entry name" value="MCG48959-RELATED"/>
    <property type="match status" value="1"/>
</dbReference>
<feature type="region of interest" description="Disordered" evidence="4">
    <location>
        <begin position="1199"/>
        <end position="1344"/>
    </location>
</feature>
<dbReference type="PANTHER" id="PTHR43503:SF2">
    <property type="entry name" value="NEGATIVE REGULATOR OF SPORULATION MDS3-RELATED"/>
    <property type="match status" value="1"/>
</dbReference>
<evidence type="ECO:0000256" key="4">
    <source>
        <dbReference type="SAM" id="MobiDB-lite"/>
    </source>
</evidence>
<dbReference type="FunCoup" id="G0V9L2">
    <property type="interactions" value="284"/>
</dbReference>
<evidence type="ECO:0000259" key="5">
    <source>
        <dbReference type="Pfam" id="PF24981"/>
    </source>
</evidence>
<dbReference type="GeneID" id="96902186"/>
<accession>G0V9L2</accession>
<protein>
    <recommendedName>
        <fullName evidence="5">Attractin/MKLN-like beta-propeller domain-containing protein</fullName>
    </recommendedName>
</protein>
<dbReference type="Proteomes" id="UP000001640">
    <property type="component" value="Chromosome 2"/>
</dbReference>
<feature type="region of interest" description="Disordered" evidence="4">
    <location>
        <begin position="335"/>
        <end position="355"/>
    </location>
</feature>
<feature type="region of interest" description="Disordered" evidence="4">
    <location>
        <begin position="116"/>
        <end position="168"/>
    </location>
</feature>
<evidence type="ECO:0000256" key="1">
    <source>
        <dbReference type="ARBA" id="ARBA00022441"/>
    </source>
</evidence>
<keyword evidence="2" id="KW-0677">Repeat</keyword>
<feature type="compositionally biased region" description="Polar residues" evidence="4">
    <location>
        <begin position="1507"/>
        <end position="1529"/>
    </location>
</feature>
<organism evidence="6 7">
    <name type="scientific">Naumovozyma castellii</name>
    <name type="common">Yeast</name>
    <name type="synonym">Saccharomyces castellii</name>
    <dbReference type="NCBI Taxonomy" id="27288"/>
    <lineage>
        <taxon>Eukaryota</taxon>
        <taxon>Fungi</taxon>
        <taxon>Dikarya</taxon>
        <taxon>Ascomycota</taxon>
        <taxon>Saccharomycotina</taxon>
        <taxon>Saccharomycetes</taxon>
        <taxon>Saccharomycetales</taxon>
        <taxon>Saccharomycetaceae</taxon>
        <taxon>Naumovozyma</taxon>
    </lineage>
</organism>
<dbReference type="Pfam" id="PF24981">
    <property type="entry name" value="Beta-prop_ATRN-LZTR1"/>
    <property type="match status" value="1"/>
</dbReference>
<sequence>MPLLQPSTCNCYDLTLPKVPIGKEQIDESTRRRISLEYRTGAAVTLTRSNIFVHGGLTIPLNLQNVNSLQLQKELILYFAKEKNSGITFKNLNQWISSETFFLDLISRTWHRLETNAPLEEDTGNDDNENDDNGNDDDNDDDNNDNNDINDGNDNNNSSKKTETKKKDQIIKMETRLKERLFHSICSSGSYLYIFGGLIVSPQSGYELIATNELWRLNLKTKVWTLISKDPRITRRFNHNMHIKNENNDTRDTKLIIIGGLNNLDQPVSHIDVYNLTQNCWKADSIPKDPLDARTNVDGHEITLNNDVDFSILIENNEAKIPALAYYTPNWQNDVNEEDEENNENRSESSLKQSGKKLASPIVALPLVTHARGIRMNYNPEQKNELLEQAFNLQYPTGDYFGYSITVGGFYPNCQSSSFQCFVYDIPSGKWTRVATYCADSDRHRHRFWKVFVWKSHHQTLLLGTKDDDSNTPSVQRFDYLLSFGLPMINVFNKTIQPELKDILATPVRSKIQTPESTQFHEDGQPFRKLSFTSSATSQFESYIQYIAPPLEMNAIRSVFPPYAMVLGKDALEIFGKPLSDFELITCEGDSIGVPLYLLRKRWGRYFDMLLSHSYSKVVTDYETTGNNSSLIKISPGTSRAGSRDFSTDSRLSSAGSSENYYNKISQQASHARKQPVSEPQSIHGKHTEGSSIGSRSHSRSSSINPTNEEDDPFFSRTMSKQPSMESRVTTGTGAGSTTSSSGGMVFRVPFQEKRSSSPNKNKQIFLAPTDSSQGYGEKRRSSFMGLPEKDTLTLSGLESARRASHPIISYVDRRANSMIPTQTPLRFPSSARSSISYVSSSSDRMGNPISHSRNGSIKDSSIIGMLNVNLPPQTTIPTEPLPPLPGSEFLTTKRRNNSIGDYIRGGSYSSRRSSVDKKGSTSELQRPSDVLETSLDKKMLEDDNNNNNSNNEVPENLDMSPAQRRTSLFGPRYDRAMSGEFSTPRASLTDEKSRLSVTSNTDSMGSHGSNMNLELEPLLTPRSLYMPWPTATVRAFAEFFYTGQVNSKWMLAPVVLDLLVMSKIYELPLLYNLVAEVLYSIVGRKKESLSVTCSSLKDGFESKVALYYDGNLNKANEFLSKNEMYIELLRLQKCLENLDDGFFDMEVLKNISRTQSTSTHESEVADNIDKYIDRDNSIGSFSNVPTVFAGGPRDSHNSVGSVGFPNSLNIQTPRTSNSTYTPKPKKKSSLSREIDPTSFMEMNSSDEDMGPKSRNYSGIDPKTMEGSFFNIIDESSTSSSSTTSSSDGEEEVAYSKSKEIGKEQTSSTGSSNGDKEDNENKGNDGETSAKVKGKMGTEVRSDSDDFDSGLAMLSLNKMRKKVKKGEQHDESIDPLFKSTSAGQSPMKNYGTFAKYGSSFGGKGARDDTNKRDFSILTLGNMASRNALPPVDYVIKSIYRTAILVNDVRLMVTCLDCVEISKGLKSLKKEISEEIQRLDAKNDTSKKKVPIAREKENVEELKKQMSIPPTRQRSDTSLGRTMSATSSSNKPRKNERGSDGLFKSFGQIYR</sequence>
<feature type="compositionally biased region" description="Low complexity" evidence="4">
    <location>
        <begin position="690"/>
        <end position="704"/>
    </location>
</feature>
<feature type="compositionally biased region" description="Basic and acidic residues" evidence="4">
    <location>
        <begin position="1314"/>
        <end position="1344"/>
    </location>
</feature>
<feature type="compositionally biased region" description="Polar residues" evidence="4">
    <location>
        <begin position="996"/>
        <end position="1010"/>
    </location>
</feature>
<proteinExistence type="predicted"/>
<dbReference type="OrthoDB" id="10001928at2759"/>
<feature type="region of interest" description="Disordered" evidence="4">
    <location>
        <begin position="839"/>
        <end position="858"/>
    </location>
</feature>
<dbReference type="InterPro" id="IPR015915">
    <property type="entry name" value="Kelch-typ_b-propeller"/>
</dbReference>
<dbReference type="EMBL" id="HE576753">
    <property type="protein sequence ID" value="CCC68628.1"/>
    <property type="molecule type" value="Genomic_DNA"/>
</dbReference>
<evidence type="ECO:0000256" key="2">
    <source>
        <dbReference type="ARBA" id="ARBA00022737"/>
    </source>
</evidence>
<dbReference type="eggNOG" id="ENOG502QSQ9">
    <property type="taxonomic scope" value="Eukaryota"/>
</dbReference>
<feature type="compositionally biased region" description="Polar residues" evidence="4">
    <location>
        <begin position="1199"/>
        <end position="1215"/>
    </location>
</feature>
<gene>
    <name evidence="6" type="primary">NCAS0B05440</name>
    <name evidence="6" type="ordered locus">NCAS_0B05440</name>
</gene>
<keyword evidence="1" id="KW-0880">Kelch repeat</keyword>
<keyword evidence="3" id="KW-0175">Coiled coil</keyword>
<name>G0V9L2_NAUCA</name>
<feature type="compositionally biased region" description="Polar residues" evidence="4">
    <location>
        <begin position="629"/>
        <end position="641"/>
    </location>
</feature>